<keyword evidence="1" id="KW-0812">Transmembrane</keyword>
<dbReference type="Pfam" id="PF13038">
    <property type="entry name" value="DUF3899"/>
    <property type="match status" value="1"/>
</dbReference>
<reference evidence="4" key="1">
    <citation type="submission" date="2016-10" db="EMBL/GenBank/DDBJ databases">
        <authorList>
            <person name="Varghese N."/>
            <person name="Submissions S."/>
        </authorList>
    </citation>
    <scope>NUCLEOTIDE SEQUENCE [LARGE SCALE GENOMIC DNA]</scope>
    <source>
        <strain evidence="4">DSM 20403</strain>
    </source>
</reference>
<dbReference type="GeneID" id="29802646"/>
<evidence type="ECO:0000259" key="2">
    <source>
        <dbReference type="Pfam" id="PF13038"/>
    </source>
</evidence>
<feature type="transmembrane region" description="Helical" evidence="1">
    <location>
        <begin position="39"/>
        <end position="61"/>
    </location>
</feature>
<dbReference type="Proteomes" id="UP000182635">
    <property type="component" value="Unassembled WGS sequence"/>
</dbReference>
<evidence type="ECO:0000256" key="1">
    <source>
        <dbReference type="SAM" id="Phobius"/>
    </source>
</evidence>
<keyword evidence="1" id="KW-0472">Membrane</keyword>
<gene>
    <name evidence="3" type="ORF">SAMN02910432_01214</name>
</gene>
<evidence type="ECO:0000313" key="3">
    <source>
        <dbReference type="EMBL" id="SFG40119.1"/>
    </source>
</evidence>
<evidence type="ECO:0000313" key="4">
    <source>
        <dbReference type="Proteomes" id="UP000182635"/>
    </source>
</evidence>
<dbReference type="PROSITE" id="PS51257">
    <property type="entry name" value="PROKAR_LIPOPROTEIN"/>
    <property type="match status" value="1"/>
</dbReference>
<organism evidence="3 4">
    <name type="scientific">Ligilactobacillus ruminis DSM 20403 = NBRC 102161</name>
    <dbReference type="NCBI Taxonomy" id="1423798"/>
    <lineage>
        <taxon>Bacteria</taxon>
        <taxon>Bacillati</taxon>
        <taxon>Bacillota</taxon>
        <taxon>Bacilli</taxon>
        <taxon>Lactobacillales</taxon>
        <taxon>Lactobacillaceae</taxon>
        <taxon>Ligilactobacillus</taxon>
    </lineage>
</organism>
<sequence length="122" mass="14128">MKFVKENLWLPWTPIIIAVALIVSSISCLNKYRLPCSNFLFMLGLFCLCIMMVDILLHAHLMAGWFQKQRKGESDEDFKKRKIDIRKVASEKKNEPIHFKKLSFNCTLIGVILILIAITMTI</sequence>
<name>A0A1I2RKW1_9LACO</name>
<protein>
    <recommendedName>
        <fullName evidence="2">DUF3899 domain-containing protein</fullName>
    </recommendedName>
</protein>
<dbReference type="EMBL" id="FOPI01000017">
    <property type="protein sequence ID" value="SFG40119.1"/>
    <property type="molecule type" value="Genomic_DNA"/>
</dbReference>
<feature type="transmembrane region" description="Helical" evidence="1">
    <location>
        <begin position="102"/>
        <end position="120"/>
    </location>
</feature>
<feature type="domain" description="DUF3899" evidence="2">
    <location>
        <begin position="37"/>
        <end position="121"/>
    </location>
</feature>
<dbReference type="RefSeq" id="WP_225354908.1">
    <property type="nucleotide sequence ID" value="NZ_AYYL01000028.1"/>
</dbReference>
<dbReference type="InterPro" id="IPR025007">
    <property type="entry name" value="DUF3899"/>
</dbReference>
<dbReference type="AlphaFoldDB" id="A0A1I2RKW1"/>
<feature type="transmembrane region" description="Helical" evidence="1">
    <location>
        <begin position="7"/>
        <end position="27"/>
    </location>
</feature>
<proteinExistence type="predicted"/>
<keyword evidence="1" id="KW-1133">Transmembrane helix</keyword>
<accession>A0A1I2RKW1</accession>